<sequence length="184" mass="20319">VIKISGGYLKGRSIGSPARAKGVRPTTQKVKLALFSMLRDTVVDSRVLDLYSCTGALGIEAISRGALKCDFVERTGRNCRLILNNLKIMGLDKVGEVHQGESFRFVEQSKGGYDVIFLDPPFELDDWDRVMCEVGKSGFVNNGGKVVAEHRSNLDLDCFYGNMNRINNKTYGDSKITIYEVVSG</sequence>
<dbReference type="GO" id="GO:0008168">
    <property type="term" value="F:methyltransferase activity"/>
    <property type="evidence" value="ECO:0007669"/>
    <property type="project" value="UniProtKB-KW"/>
</dbReference>
<dbReference type="NCBIfam" id="TIGR00095">
    <property type="entry name" value="16S rRNA (guanine(966)-N(2))-methyltransferase RsmD"/>
    <property type="match status" value="1"/>
</dbReference>
<dbReference type="CDD" id="cd02440">
    <property type="entry name" value="AdoMet_MTases"/>
    <property type="match status" value="1"/>
</dbReference>
<keyword evidence="2" id="KW-0808">Transferase</keyword>
<protein>
    <recommendedName>
        <fullName evidence="4">16S rRNA (Guanine(966)-N(2))-methyltransferase RsmD</fullName>
    </recommendedName>
</protein>
<organism evidence="3">
    <name type="scientific">marine metagenome</name>
    <dbReference type="NCBI Taxonomy" id="408172"/>
    <lineage>
        <taxon>unclassified sequences</taxon>
        <taxon>metagenomes</taxon>
        <taxon>ecological metagenomes</taxon>
    </lineage>
</organism>
<dbReference type="SUPFAM" id="SSF53335">
    <property type="entry name" value="S-adenosyl-L-methionine-dependent methyltransferases"/>
    <property type="match status" value="1"/>
</dbReference>
<name>A0A382KJ57_9ZZZZ</name>
<dbReference type="EMBL" id="UINC01080248">
    <property type="protein sequence ID" value="SVC23017.1"/>
    <property type="molecule type" value="Genomic_DNA"/>
</dbReference>
<keyword evidence="1" id="KW-0489">Methyltransferase</keyword>
<dbReference type="GO" id="GO:0031167">
    <property type="term" value="P:rRNA methylation"/>
    <property type="evidence" value="ECO:0007669"/>
    <property type="project" value="InterPro"/>
</dbReference>
<dbReference type="Pfam" id="PF03602">
    <property type="entry name" value="Cons_hypoth95"/>
    <property type="match status" value="1"/>
</dbReference>
<evidence type="ECO:0000313" key="3">
    <source>
        <dbReference type="EMBL" id="SVC23017.1"/>
    </source>
</evidence>
<evidence type="ECO:0008006" key="4">
    <source>
        <dbReference type="Google" id="ProtNLM"/>
    </source>
</evidence>
<dbReference type="PIRSF" id="PIRSF004553">
    <property type="entry name" value="CHP00095"/>
    <property type="match status" value="1"/>
</dbReference>
<dbReference type="PANTHER" id="PTHR43542">
    <property type="entry name" value="METHYLTRANSFERASE"/>
    <property type="match status" value="1"/>
</dbReference>
<dbReference type="InterPro" id="IPR029063">
    <property type="entry name" value="SAM-dependent_MTases_sf"/>
</dbReference>
<dbReference type="InterPro" id="IPR004398">
    <property type="entry name" value="RNA_MeTrfase_RsmD"/>
</dbReference>
<proteinExistence type="predicted"/>
<dbReference type="InterPro" id="IPR002052">
    <property type="entry name" value="DNA_methylase_N6_adenine_CS"/>
</dbReference>
<gene>
    <name evidence="3" type="ORF">METZ01_LOCUS275871</name>
</gene>
<dbReference type="PROSITE" id="PS00092">
    <property type="entry name" value="N6_MTASE"/>
    <property type="match status" value="1"/>
</dbReference>
<evidence type="ECO:0000256" key="1">
    <source>
        <dbReference type="ARBA" id="ARBA00022603"/>
    </source>
</evidence>
<feature type="non-terminal residue" evidence="3">
    <location>
        <position position="1"/>
    </location>
</feature>
<dbReference type="AlphaFoldDB" id="A0A382KJ57"/>
<dbReference type="GO" id="GO:0003676">
    <property type="term" value="F:nucleic acid binding"/>
    <property type="evidence" value="ECO:0007669"/>
    <property type="project" value="InterPro"/>
</dbReference>
<evidence type="ECO:0000256" key="2">
    <source>
        <dbReference type="ARBA" id="ARBA00022679"/>
    </source>
</evidence>
<reference evidence="3" key="1">
    <citation type="submission" date="2018-05" db="EMBL/GenBank/DDBJ databases">
        <authorList>
            <person name="Lanie J.A."/>
            <person name="Ng W.-L."/>
            <person name="Kazmierczak K.M."/>
            <person name="Andrzejewski T.M."/>
            <person name="Davidsen T.M."/>
            <person name="Wayne K.J."/>
            <person name="Tettelin H."/>
            <person name="Glass J.I."/>
            <person name="Rusch D."/>
            <person name="Podicherti R."/>
            <person name="Tsui H.-C.T."/>
            <person name="Winkler M.E."/>
        </authorList>
    </citation>
    <scope>NUCLEOTIDE SEQUENCE</scope>
</reference>
<accession>A0A382KJ57</accession>
<dbReference type="Gene3D" id="3.40.50.150">
    <property type="entry name" value="Vaccinia Virus protein VP39"/>
    <property type="match status" value="1"/>
</dbReference>
<dbReference type="PANTHER" id="PTHR43542:SF1">
    <property type="entry name" value="METHYLTRANSFERASE"/>
    <property type="match status" value="1"/>
</dbReference>